<keyword evidence="9" id="KW-0805">Transcription regulation</keyword>
<dbReference type="RefSeq" id="WP_320184641.1">
    <property type="nucleotide sequence ID" value="NZ_CP138332.1"/>
</dbReference>
<evidence type="ECO:0000256" key="4">
    <source>
        <dbReference type="ARBA" id="ARBA00020910"/>
    </source>
</evidence>
<keyword evidence="7" id="KW-0479">Metal-binding</keyword>
<dbReference type="InterPro" id="IPR043135">
    <property type="entry name" value="Fur_C"/>
</dbReference>
<reference evidence="13" key="1">
    <citation type="journal article" date="2019" name="Int. J. Syst. Evol. Microbiol.">
        <title>The Global Catalogue of Microorganisms (GCM) 10K type strain sequencing project: providing services to taxonomists for standard genome sequencing and annotation.</title>
        <authorList>
            <consortium name="The Broad Institute Genomics Platform"/>
            <consortium name="The Broad Institute Genome Sequencing Center for Infectious Disease"/>
            <person name="Wu L."/>
            <person name="Ma J."/>
        </authorList>
    </citation>
    <scope>NUCLEOTIDE SEQUENCE [LARGE SCALE GENOMIC DNA]</scope>
    <source>
        <strain evidence="13">KCTC 22814</strain>
    </source>
</reference>
<keyword evidence="6" id="KW-0678">Repressor</keyword>
<evidence type="ECO:0000256" key="3">
    <source>
        <dbReference type="ARBA" id="ARBA00011738"/>
    </source>
</evidence>
<evidence type="ECO:0000256" key="11">
    <source>
        <dbReference type="ARBA" id="ARBA00023163"/>
    </source>
</evidence>
<keyword evidence="10" id="KW-0238">DNA-binding</keyword>
<protein>
    <recommendedName>
        <fullName evidence="4">Ferric uptake regulation protein</fullName>
    </recommendedName>
</protein>
<evidence type="ECO:0000256" key="5">
    <source>
        <dbReference type="ARBA" id="ARBA00022490"/>
    </source>
</evidence>
<dbReference type="InterPro" id="IPR036388">
    <property type="entry name" value="WH-like_DNA-bd_sf"/>
</dbReference>
<dbReference type="CDD" id="cd07153">
    <property type="entry name" value="Fur_like"/>
    <property type="match status" value="1"/>
</dbReference>
<dbReference type="PANTHER" id="PTHR33202:SF2">
    <property type="entry name" value="FERRIC UPTAKE REGULATION PROTEIN"/>
    <property type="match status" value="1"/>
</dbReference>
<dbReference type="PANTHER" id="PTHR33202">
    <property type="entry name" value="ZINC UPTAKE REGULATION PROTEIN"/>
    <property type="match status" value="1"/>
</dbReference>
<evidence type="ECO:0000256" key="2">
    <source>
        <dbReference type="ARBA" id="ARBA00007957"/>
    </source>
</evidence>
<accession>A0ABW6BC74</accession>
<keyword evidence="11" id="KW-0804">Transcription</keyword>
<gene>
    <name evidence="12" type="ORF">ACFS7Y_00045</name>
</gene>
<name>A0ABW6BC74_9SPHI</name>
<keyword evidence="8" id="KW-0862">Zinc</keyword>
<dbReference type="SUPFAM" id="SSF46785">
    <property type="entry name" value="Winged helix' DNA-binding domain"/>
    <property type="match status" value="1"/>
</dbReference>
<evidence type="ECO:0000256" key="7">
    <source>
        <dbReference type="ARBA" id="ARBA00022723"/>
    </source>
</evidence>
<dbReference type="Pfam" id="PF01475">
    <property type="entry name" value="FUR"/>
    <property type="match status" value="1"/>
</dbReference>
<evidence type="ECO:0000256" key="9">
    <source>
        <dbReference type="ARBA" id="ARBA00023015"/>
    </source>
</evidence>
<evidence type="ECO:0000256" key="8">
    <source>
        <dbReference type="ARBA" id="ARBA00022833"/>
    </source>
</evidence>
<comment type="subunit">
    <text evidence="3">Homodimer.</text>
</comment>
<evidence type="ECO:0000313" key="13">
    <source>
        <dbReference type="Proteomes" id="UP001597525"/>
    </source>
</evidence>
<sequence length="153" mass="18040">MNKKENKIYIQARNILDQYLDAHKYRKTSERYAILEEIYSRKDHFDVETFYIEMKNKGFKVSRATVYNTMELFSVCGLVKHKHFGDNLTFYEKAIGQQQHDHIICTDCGKVVEFSDPRIKEIQTTVSSLLSFEIKYHNLNLYASCRGCPIKPQ</sequence>
<evidence type="ECO:0000256" key="10">
    <source>
        <dbReference type="ARBA" id="ARBA00023125"/>
    </source>
</evidence>
<dbReference type="Gene3D" id="1.10.10.10">
    <property type="entry name" value="Winged helix-like DNA-binding domain superfamily/Winged helix DNA-binding domain"/>
    <property type="match status" value="1"/>
</dbReference>
<comment type="subcellular location">
    <subcellularLocation>
        <location evidence="1">Cytoplasm</location>
    </subcellularLocation>
</comment>
<comment type="similarity">
    <text evidence="2">Belongs to the Fur family.</text>
</comment>
<keyword evidence="5" id="KW-0963">Cytoplasm</keyword>
<dbReference type="Gene3D" id="3.30.1490.190">
    <property type="match status" value="1"/>
</dbReference>
<dbReference type="EMBL" id="JBHUPB010000001">
    <property type="protein sequence ID" value="MFD2965761.1"/>
    <property type="molecule type" value="Genomic_DNA"/>
</dbReference>
<keyword evidence="13" id="KW-1185">Reference proteome</keyword>
<proteinExistence type="inferred from homology"/>
<dbReference type="Proteomes" id="UP001597525">
    <property type="component" value="Unassembled WGS sequence"/>
</dbReference>
<evidence type="ECO:0000256" key="1">
    <source>
        <dbReference type="ARBA" id="ARBA00004496"/>
    </source>
</evidence>
<dbReference type="InterPro" id="IPR002481">
    <property type="entry name" value="FUR"/>
</dbReference>
<comment type="caution">
    <text evidence="12">The sequence shown here is derived from an EMBL/GenBank/DDBJ whole genome shotgun (WGS) entry which is preliminary data.</text>
</comment>
<organism evidence="12 13">
    <name type="scientific">Sphingobacterium bambusae</name>
    <dbReference type="NCBI Taxonomy" id="662858"/>
    <lineage>
        <taxon>Bacteria</taxon>
        <taxon>Pseudomonadati</taxon>
        <taxon>Bacteroidota</taxon>
        <taxon>Sphingobacteriia</taxon>
        <taxon>Sphingobacteriales</taxon>
        <taxon>Sphingobacteriaceae</taxon>
        <taxon>Sphingobacterium</taxon>
    </lineage>
</organism>
<dbReference type="InterPro" id="IPR036390">
    <property type="entry name" value="WH_DNA-bd_sf"/>
</dbReference>
<evidence type="ECO:0000256" key="6">
    <source>
        <dbReference type="ARBA" id="ARBA00022491"/>
    </source>
</evidence>
<evidence type="ECO:0000313" key="12">
    <source>
        <dbReference type="EMBL" id="MFD2965761.1"/>
    </source>
</evidence>